<dbReference type="PANTHER" id="PTHR33070">
    <property type="entry name" value="OS06G0725500 PROTEIN"/>
    <property type="match status" value="1"/>
</dbReference>
<proteinExistence type="predicted"/>
<dbReference type="Proteomes" id="UP000030645">
    <property type="component" value="Unassembled WGS sequence"/>
</dbReference>
<organism evidence="1 2">
    <name type="scientific">Morus notabilis</name>
    <dbReference type="NCBI Taxonomy" id="981085"/>
    <lineage>
        <taxon>Eukaryota</taxon>
        <taxon>Viridiplantae</taxon>
        <taxon>Streptophyta</taxon>
        <taxon>Embryophyta</taxon>
        <taxon>Tracheophyta</taxon>
        <taxon>Spermatophyta</taxon>
        <taxon>Magnoliopsida</taxon>
        <taxon>eudicotyledons</taxon>
        <taxon>Gunneridae</taxon>
        <taxon>Pentapetalae</taxon>
        <taxon>rosids</taxon>
        <taxon>fabids</taxon>
        <taxon>Rosales</taxon>
        <taxon>Moraceae</taxon>
        <taxon>Moreae</taxon>
        <taxon>Morus</taxon>
    </lineage>
</organism>
<dbReference type="KEGG" id="mnt:21397509"/>
<dbReference type="Pfam" id="PF03087">
    <property type="entry name" value="BPS1"/>
    <property type="match status" value="1"/>
</dbReference>
<name>W9RKG3_9ROSA</name>
<dbReference type="EMBL" id="KE345201">
    <property type="protein sequence ID" value="EXB95393.1"/>
    <property type="molecule type" value="Genomic_DNA"/>
</dbReference>
<dbReference type="GO" id="GO:0048364">
    <property type="term" value="P:root development"/>
    <property type="evidence" value="ECO:0007669"/>
    <property type="project" value="InterPro"/>
</dbReference>
<reference evidence="2" key="1">
    <citation type="submission" date="2013-01" db="EMBL/GenBank/DDBJ databases">
        <title>Draft Genome Sequence of a Mulberry Tree, Morus notabilis C.K. Schneid.</title>
        <authorList>
            <person name="He N."/>
            <person name="Zhao S."/>
        </authorList>
    </citation>
    <scope>NUCLEOTIDE SEQUENCE</scope>
</reference>
<dbReference type="eggNOG" id="ENOG502QUY1">
    <property type="taxonomic scope" value="Eukaryota"/>
</dbReference>
<dbReference type="InterPro" id="IPR004320">
    <property type="entry name" value="BPS1_pln"/>
</dbReference>
<evidence type="ECO:0000313" key="2">
    <source>
        <dbReference type="Proteomes" id="UP000030645"/>
    </source>
</evidence>
<dbReference type="AlphaFoldDB" id="W9RKG3"/>
<protein>
    <submittedName>
        <fullName evidence="1">Uncharacterized protein</fullName>
    </submittedName>
</protein>
<keyword evidence="2" id="KW-1185">Reference proteome</keyword>
<dbReference type="PANTHER" id="PTHR33070:SF129">
    <property type="entry name" value="DUF241 DOMAIN PROTEIN"/>
    <property type="match status" value="1"/>
</dbReference>
<gene>
    <name evidence="1" type="ORF">L484_014366</name>
</gene>
<sequence>MAAYHTRSNSLPSRQHPLISEFEDQLCRLRSSDEASSSATSLACKLSELQDLHDCVDKLLLLPLNQQGLNKEQNEKLVNELLDGSLRLLDVCNAAKDALQQTKESTQELQSIIRRRRGGESSLSSEVKKFLNSRKTVKKALHKAMENKCTFSLLNKDQEIVSMLKEVQSVTLAVFESMFSFISGPKSSSWSLVSKLMNSKKVSCEEANKLNEFANADAVLNSLLISQKSKKSDSTLEENAQNELQKLEMCIQDLEGVESFYRRLIKARVSLLNILNH</sequence>
<dbReference type="GO" id="GO:0048367">
    <property type="term" value="P:shoot system development"/>
    <property type="evidence" value="ECO:0007669"/>
    <property type="project" value="InterPro"/>
</dbReference>
<dbReference type="OrthoDB" id="1701699at2759"/>
<evidence type="ECO:0000313" key="1">
    <source>
        <dbReference type="EMBL" id="EXB95393.1"/>
    </source>
</evidence>
<accession>W9RKG3</accession>
<dbReference type="STRING" id="981085.W9RKG3"/>